<dbReference type="EMBL" id="LK023332">
    <property type="protein sequence ID" value="CDS09498.1"/>
    <property type="molecule type" value="Genomic_DNA"/>
</dbReference>
<evidence type="ECO:0000256" key="1">
    <source>
        <dbReference type="SAM" id="SignalP"/>
    </source>
</evidence>
<evidence type="ECO:0000313" key="3">
    <source>
        <dbReference type="EMBL" id="CDS09498.1"/>
    </source>
</evidence>
<protein>
    <recommendedName>
        <fullName evidence="2">Polysaccharide lyase 14 domain-containing protein</fullName>
    </recommendedName>
</protein>
<dbReference type="InterPro" id="IPR048958">
    <property type="entry name" value="Polysacc_lyase_14"/>
</dbReference>
<feature type="domain" description="Polysaccharide lyase 14" evidence="2">
    <location>
        <begin position="105"/>
        <end position="318"/>
    </location>
</feature>
<feature type="signal peptide" evidence="1">
    <location>
        <begin position="1"/>
        <end position="18"/>
    </location>
</feature>
<dbReference type="PANTHER" id="PTHR40124:SF1">
    <property type="entry name" value="DISAGGREGATASE RELATED REPEAT PROTEIN"/>
    <property type="match status" value="1"/>
</dbReference>
<keyword evidence="1" id="KW-0732">Signal</keyword>
<name>A0A077WQZ1_9FUNG</name>
<accession>A0A077WQZ1</accession>
<organism evidence="3">
    <name type="scientific">Lichtheimia ramosa</name>
    <dbReference type="NCBI Taxonomy" id="688394"/>
    <lineage>
        <taxon>Eukaryota</taxon>
        <taxon>Fungi</taxon>
        <taxon>Fungi incertae sedis</taxon>
        <taxon>Mucoromycota</taxon>
        <taxon>Mucoromycotina</taxon>
        <taxon>Mucoromycetes</taxon>
        <taxon>Mucorales</taxon>
        <taxon>Lichtheimiaceae</taxon>
        <taxon>Lichtheimia</taxon>
    </lineage>
</organism>
<evidence type="ECO:0000259" key="2">
    <source>
        <dbReference type="Pfam" id="PF21294"/>
    </source>
</evidence>
<dbReference type="Gene3D" id="2.60.120.200">
    <property type="match status" value="1"/>
</dbReference>
<dbReference type="PANTHER" id="PTHR40124">
    <property type="match status" value="1"/>
</dbReference>
<dbReference type="OrthoDB" id="2395160at2759"/>
<dbReference type="AlphaFoldDB" id="A0A077WQZ1"/>
<dbReference type="Pfam" id="PF21294">
    <property type="entry name" value="Polysacc_lyase_14"/>
    <property type="match status" value="1"/>
</dbReference>
<sequence length="357" mass="39530">MHIFILVSIVTTLVAAHGDPVITAQCASFPRAEQRPNTARANQLGMNQTWYAQMPCTNMTGGTKTTGNQLQDYIQTQWSARKSGFYAPEDVSFVTDPFSSNSTSDDSAVMRVYYQKGSYTPKGSDQDVTGGCQFYMSPFQGQAFRKGLVRYDVAFAENFDWVKGGKLPGIFGGSHGTRGCTGGDMADGDNCFSVRLMWRENGQGEAYAYLPPSNHDLCHTQGIMCNDEFGTSLGRGYLQFERQTWSTIEIFVQMDDIDRPNGILRVWQDNRPVIFIEGLSFRTINYFAVSDILFSTFYGGGSSDYAATNDTYAYFRNIQFSVGDPETLVEPPSMASLSSTSPILLIVLCFISCLLSL</sequence>
<gene>
    <name evidence="3" type="ORF">LRAMOSA10858</name>
</gene>
<feature type="chain" id="PRO_5001726371" description="Polysaccharide lyase 14 domain-containing protein" evidence="1">
    <location>
        <begin position="19"/>
        <end position="357"/>
    </location>
</feature>
<reference evidence="3" key="1">
    <citation type="journal article" date="2014" name="Genome Announc.">
        <title>De novo whole-genome sequence and genome annotation of Lichtheimia ramosa.</title>
        <authorList>
            <person name="Linde J."/>
            <person name="Schwartze V."/>
            <person name="Binder U."/>
            <person name="Lass-Florl C."/>
            <person name="Voigt K."/>
            <person name="Horn F."/>
        </authorList>
    </citation>
    <scope>NUCLEOTIDE SEQUENCE</scope>
    <source>
        <strain evidence="3">JMRC FSU:6197</strain>
    </source>
</reference>
<proteinExistence type="predicted"/>